<evidence type="ECO:0000313" key="6">
    <source>
        <dbReference type="Proteomes" id="UP000823636"/>
    </source>
</evidence>
<dbReference type="PANTHER" id="PTHR35527:SF2">
    <property type="entry name" value="HYDROLASE"/>
    <property type="match status" value="1"/>
</dbReference>
<feature type="domain" description="Choloylglycine hydrolase/NAAA C-terminal" evidence="4">
    <location>
        <begin position="25"/>
        <end position="340"/>
    </location>
</feature>
<dbReference type="PANTHER" id="PTHR35527">
    <property type="entry name" value="CHOLOYLGLYCINE HYDROLASE"/>
    <property type="match status" value="1"/>
</dbReference>
<dbReference type="Pfam" id="PF02275">
    <property type="entry name" value="CBAH"/>
    <property type="match status" value="1"/>
</dbReference>
<dbReference type="SUPFAM" id="SSF56235">
    <property type="entry name" value="N-terminal nucleophile aminohydrolases (Ntn hydrolases)"/>
    <property type="match status" value="1"/>
</dbReference>
<evidence type="ECO:0000259" key="4">
    <source>
        <dbReference type="Pfam" id="PF02275"/>
    </source>
</evidence>
<keyword evidence="2 5" id="KW-0378">Hydrolase</keyword>
<dbReference type="AlphaFoldDB" id="A0A9D9H3M2"/>
<sequence length="361" mass="39673">MIKTLFVRIFFFLYCMTVAIPAFPCTGITFNAKDGSHVVARTIEWGGSFLNSCYVVVPRGYTQQSYIPGGSTDGMVFTSRYGYVGFAVEQKEFVAEGLNEAGLSAGLFYFPNYGEYEAYDPGQKSSTISDLQLVSWVLGNFGSVEEVKSGIGSVRIVGLDSAASTVHWRFADATGKQIVLEIIDGKLCFYDNELGVLTNSPGFDWQITNLNNYVNLSPGSAPADKLGEISLAPFGAGSGFLGLPGDVTPPSRFVRAAFYQTSVSRPDNALGAVLASFQILNNFDIPTGIEFSRNQTPTPMPSATQWTSATDMTNRMIYYRTMYNSSIRCIKLESINFSRTKFIVKPLDSVRQQPIFYIDIK</sequence>
<dbReference type="InterPro" id="IPR052193">
    <property type="entry name" value="Peptidase_C59"/>
</dbReference>
<evidence type="ECO:0000256" key="3">
    <source>
        <dbReference type="SAM" id="SignalP"/>
    </source>
</evidence>
<proteinExistence type="inferred from homology"/>
<dbReference type="CDD" id="cd00542">
    <property type="entry name" value="Ntn_PVA"/>
    <property type="match status" value="1"/>
</dbReference>
<reference evidence="5" key="2">
    <citation type="journal article" date="2021" name="PeerJ">
        <title>Extensive microbial diversity within the chicken gut microbiome revealed by metagenomics and culture.</title>
        <authorList>
            <person name="Gilroy R."/>
            <person name="Ravi A."/>
            <person name="Getino M."/>
            <person name="Pursley I."/>
            <person name="Horton D.L."/>
            <person name="Alikhan N.F."/>
            <person name="Baker D."/>
            <person name="Gharbi K."/>
            <person name="Hall N."/>
            <person name="Watson M."/>
            <person name="Adriaenssens E.M."/>
            <person name="Foster-Nyarko E."/>
            <person name="Jarju S."/>
            <person name="Secka A."/>
            <person name="Antonio M."/>
            <person name="Oren A."/>
            <person name="Chaudhuri R.R."/>
            <person name="La Ragione R."/>
            <person name="Hildebrand F."/>
            <person name="Pallen M.J."/>
        </authorList>
    </citation>
    <scope>NUCLEOTIDE SEQUENCE</scope>
    <source>
        <strain evidence="5">G3-4614</strain>
    </source>
</reference>
<feature type="chain" id="PRO_5046921827" evidence="3">
    <location>
        <begin position="25"/>
        <end position="361"/>
    </location>
</feature>
<dbReference type="EMBL" id="JADIMW010000030">
    <property type="protein sequence ID" value="MBO8437885.1"/>
    <property type="molecule type" value="Genomic_DNA"/>
</dbReference>
<dbReference type="GO" id="GO:0016787">
    <property type="term" value="F:hydrolase activity"/>
    <property type="evidence" value="ECO:0007669"/>
    <property type="project" value="UniProtKB-KW"/>
</dbReference>
<evidence type="ECO:0000256" key="2">
    <source>
        <dbReference type="ARBA" id="ARBA00022801"/>
    </source>
</evidence>
<comment type="caution">
    <text evidence="5">The sequence shown here is derived from an EMBL/GenBank/DDBJ whole genome shotgun (WGS) entry which is preliminary data.</text>
</comment>
<name>A0A9D9H3M2_9BACT</name>
<evidence type="ECO:0000256" key="1">
    <source>
        <dbReference type="ARBA" id="ARBA00006625"/>
    </source>
</evidence>
<feature type="signal peptide" evidence="3">
    <location>
        <begin position="1"/>
        <end position="24"/>
    </location>
</feature>
<accession>A0A9D9H3M2</accession>
<dbReference type="InterPro" id="IPR029132">
    <property type="entry name" value="CBAH/NAAA_C"/>
</dbReference>
<evidence type="ECO:0000313" key="5">
    <source>
        <dbReference type="EMBL" id="MBO8437885.1"/>
    </source>
</evidence>
<comment type="similarity">
    <text evidence="1">Belongs to the peptidase C59 family.</text>
</comment>
<dbReference type="Gene3D" id="3.60.60.10">
    <property type="entry name" value="Penicillin V Acylase, Chain A"/>
    <property type="match status" value="1"/>
</dbReference>
<dbReference type="Proteomes" id="UP000823636">
    <property type="component" value="Unassembled WGS sequence"/>
</dbReference>
<dbReference type="InterPro" id="IPR029055">
    <property type="entry name" value="Ntn_hydrolases_N"/>
</dbReference>
<reference evidence="5" key="1">
    <citation type="submission" date="2020-10" db="EMBL/GenBank/DDBJ databases">
        <authorList>
            <person name="Gilroy R."/>
        </authorList>
    </citation>
    <scope>NUCLEOTIDE SEQUENCE</scope>
    <source>
        <strain evidence="5">G3-4614</strain>
    </source>
</reference>
<protein>
    <submittedName>
        <fullName evidence="5">Choloylglycine hydrolase family protein</fullName>
    </submittedName>
</protein>
<keyword evidence="3" id="KW-0732">Signal</keyword>
<gene>
    <name evidence="5" type="ORF">IAC54_03165</name>
</gene>
<organism evidence="5 6">
    <name type="scientific">Candidatus Caccoplasma merdipullorum</name>
    <dbReference type="NCBI Taxonomy" id="2840718"/>
    <lineage>
        <taxon>Bacteria</taxon>
        <taxon>Pseudomonadati</taxon>
        <taxon>Bacteroidota</taxon>
        <taxon>Bacteroidia</taxon>
        <taxon>Bacteroidales</taxon>
        <taxon>Bacteroidaceae</taxon>
        <taxon>Bacteroidaceae incertae sedis</taxon>
        <taxon>Candidatus Caccoplasma</taxon>
    </lineage>
</organism>